<keyword evidence="3" id="KW-0805">Transcription regulation</keyword>
<name>A0A1H4X1K7_9BRAD</name>
<evidence type="ECO:0000313" key="8">
    <source>
        <dbReference type="Proteomes" id="UP000198992"/>
    </source>
</evidence>
<evidence type="ECO:0000256" key="3">
    <source>
        <dbReference type="ARBA" id="ARBA00023015"/>
    </source>
</evidence>
<feature type="domain" description="HTH lysR-type" evidence="6">
    <location>
        <begin position="1"/>
        <end position="58"/>
    </location>
</feature>
<comment type="function">
    <text evidence="1">NodD regulates the expression of the nodABCFE genes which encode other nodulation proteins. NodD is also a negative regulator of its own expression. Binds flavonoids as inducers.</text>
</comment>
<evidence type="ECO:0000256" key="2">
    <source>
        <dbReference type="ARBA" id="ARBA00009437"/>
    </source>
</evidence>
<dbReference type="GO" id="GO:0032993">
    <property type="term" value="C:protein-DNA complex"/>
    <property type="evidence" value="ECO:0007669"/>
    <property type="project" value="TreeGrafter"/>
</dbReference>
<dbReference type="Proteomes" id="UP000198992">
    <property type="component" value="Unassembled WGS sequence"/>
</dbReference>
<sequence>MELRQIDCFLAVATDLHFGKAAERLSVAQSSVSETIRALEHEVGGPLFVRTSRRVQLTPLGEKLRRGVEPATLVLRATLEDCRKIALGQSNRVRVGFVGGGLYDLTLPFVSHLRSKFQIDVDWVELSLLDQFEAVAEGKVDAAFCRLPLSHDGLVQCAVMFENKRKLVVSTNHRLASRDLVDPEELALETLPTLPENHQLGPWAAFHLPDHTPSGRSIARGPVVETVREMLAVVKSGEVVALMSAMAERYYSDPGIKYIDIDVPPVGTALVRRRADRRRVILDLEECSREVAAEHRPTSKA</sequence>
<organism evidence="7 8">
    <name type="scientific">Bradyrhizobium erythrophlei</name>
    <dbReference type="NCBI Taxonomy" id="1437360"/>
    <lineage>
        <taxon>Bacteria</taxon>
        <taxon>Pseudomonadati</taxon>
        <taxon>Pseudomonadota</taxon>
        <taxon>Alphaproteobacteria</taxon>
        <taxon>Hyphomicrobiales</taxon>
        <taxon>Nitrobacteraceae</taxon>
        <taxon>Bradyrhizobium</taxon>
    </lineage>
</organism>
<dbReference type="InterPro" id="IPR036390">
    <property type="entry name" value="WH_DNA-bd_sf"/>
</dbReference>
<dbReference type="PANTHER" id="PTHR30346:SF0">
    <property type="entry name" value="HCA OPERON TRANSCRIPTIONAL ACTIVATOR HCAR"/>
    <property type="match status" value="1"/>
</dbReference>
<keyword evidence="5" id="KW-0804">Transcription</keyword>
<dbReference type="GO" id="GO:0003700">
    <property type="term" value="F:DNA-binding transcription factor activity"/>
    <property type="evidence" value="ECO:0007669"/>
    <property type="project" value="InterPro"/>
</dbReference>
<gene>
    <name evidence="7" type="ORF">SAMN05444164_3309</name>
</gene>
<evidence type="ECO:0000256" key="5">
    <source>
        <dbReference type="ARBA" id="ARBA00023163"/>
    </source>
</evidence>
<dbReference type="GO" id="GO:0003677">
    <property type="term" value="F:DNA binding"/>
    <property type="evidence" value="ECO:0007669"/>
    <property type="project" value="UniProtKB-KW"/>
</dbReference>
<dbReference type="AlphaFoldDB" id="A0A1H4X1K7"/>
<evidence type="ECO:0000259" key="6">
    <source>
        <dbReference type="PROSITE" id="PS50931"/>
    </source>
</evidence>
<dbReference type="EMBL" id="FNTH01000001">
    <property type="protein sequence ID" value="SEC98624.1"/>
    <property type="molecule type" value="Genomic_DNA"/>
</dbReference>
<dbReference type="FunFam" id="1.10.10.10:FF:000001">
    <property type="entry name" value="LysR family transcriptional regulator"/>
    <property type="match status" value="1"/>
</dbReference>
<dbReference type="PANTHER" id="PTHR30346">
    <property type="entry name" value="TRANSCRIPTIONAL DUAL REGULATOR HCAR-RELATED"/>
    <property type="match status" value="1"/>
</dbReference>
<keyword evidence="4" id="KW-0238">DNA-binding</keyword>
<dbReference type="Gene3D" id="1.10.10.10">
    <property type="entry name" value="Winged helix-like DNA-binding domain superfamily/Winged helix DNA-binding domain"/>
    <property type="match status" value="1"/>
</dbReference>
<dbReference type="InterPro" id="IPR036388">
    <property type="entry name" value="WH-like_DNA-bd_sf"/>
</dbReference>
<dbReference type="SUPFAM" id="SSF46785">
    <property type="entry name" value="Winged helix' DNA-binding domain"/>
    <property type="match status" value="1"/>
</dbReference>
<protein>
    <submittedName>
        <fullName evidence="7">Transcriptional regulator, LysR family</fullName>
    </submittedName>
</protein>
<evidence type="ECO:0000313" key="7">
    <source>
        <dbReference type="EMBL" id="SEC98624.1"/>
    </source>
</evidence>
<dbReference type="SUPFAM" id="SSF53850">
    <property type="entry name" value="Periplasmic binding protein-like II"/>
    <property type="match status" value="1"/>
</dbReference>
<evidence type="ECO:0000256" key="1">
    <source>
        <dbReference type="ARBA" id="ARBA00003502"/>
    </source>
</evidence>
<reference evidence="7 8" key="1">
    <citation type="submission" date="2016-10" db="EMBL/GenBank/DDBJ databases">
        <authorList>
            <person name="de Groot N.N."/>
        </authorList>
    </citation>
    <scope>NUCLEOTIDE SEQUENCE [LARGE SCALE GENOMIC DNA]</scope>
    <source>
        <strain evidence="7 8">MT12</strain>
    </source>
</reference>
<dbReference type="Pfam" id="PF03466">
    <property type="entry name" value="LysR_substrate"/>
    <property type="match status" value="1"/>
</dbReference>
<comment type="similarity">
    <text evidence="2">Belongs to the LysR transcriptional regulatory family.</text>
</comment>
<evidence type="ECO:0000256" key="4">
    <source>
        <dbReference type="ARBA" id="ARBA00023125"/>
    </source>
</evidence>
<accession>A0A1H4X1K7</accession>
<dbReference type="PRINTS" id="PR00039">
    <property type="entry name" value="HTHLYSR"/>
</dbReference>
<dbReference type="PROSITE" id="PS50931">
    <property type="entry name" value="HTH_LYSR"/>
    <property type="match status" value="1"/>
</dbReference>
<dbReference type="InterPro" id="IPR000847">
    <property type="entry name" value="LysR_HTH_N"/>
</dbReference>
<dbReference type="Gene3D" id="3.40.190.10">
    <property type="entry name" value="Periplasmic binding protein-like II"/>
    <property type="match status" value="2"/>
</dbReference>
<dbReference type="InterPro" id="IPR005119">
    <property type="entry name" value="LysR_subst-bd"/>
</dbReference>
<proteinExistence type="inferred from homology"/>
<dbReference type="Pfam" id="PF00126">
    <property type="entry name" value="HTH_1"/>
    <property type="match status" value="1"/>
</dbReference>